<keyword evidence="2" id="KW-1185">Reference proteome</keyword>
<dbReference type="Proteomes" id="UP001451303">
    <property type="component" value="Unassembled WGS sequence"/>
</dbReference>
<organism evidence="1 2">
    <name type="scientific">Neurospora intermedia</name>
    <dbReference type="NCBI Taxonomy" id="5142"/>
    <lineage>
        <taxon>Eukaryota</taxon>
        <taxon>Fungi</taxon>
        <taxon>Dikarya</taxon>
        <taxon>Ascomycota</taxon>
        <taxon>Pezizomycotina</taxon>
        <taxon>Sordariomycetes</taxon>
        <taxon>Sordariomycetidae</taxon>
        <taxon>Sordariales</taxon>
        <taxon>Sordariaceae</taxon>
        <taxon>Neurospora</taxon>
    </lineage>
</organism>
<evidence type="ECO:0000313" key="2">
    <source>
        <dbReference type="Proteomes" id="UP001451303"/>
    </source>
</evidence>
<dbReference type="EMBL" id="JAVLET010000003">
    <property type="protein sequence ID" value="KAL0472288.1"/>
    <property type="molecule type" value="Genomic_DNA"/>
</dbReference>
<name>A0ABR3DJ42_NEUIN</name>
<comment type="caution">
    <text evidence="1">The sequence shown here is derived from an EMBL/GenBank/DDBJ whole genome shotgun (WGS) entry which is preliminary data.</text>
</comment>
<evidence type="ECO:0000313" key="1">
    <source>
        <dbReference type="EMBL" id="KAL0472288.1"/>
    </source>
</evidence>
<sequence length="50" mass="5794">MELKTICVIALGLITSNVLCGGRWVYYQLAPIPTAQERQREQKKQNEVFR</sequence>
<gene>
    <name evidence="1" type="ORF">QR685DRAFT_552789</name>
</gene>
<proteinExistence type="predicted"/>
<protein>
    <submittedName>
        <fullName evidence="1">Uncharacterized protein</fullName>
    </submittedName>
</protein>
<accession>A0ABR3DJ42</accession>
<reference evidence="1 2" key="1">
    <citation type="submission" date="2023-09" db="EMBL/GenBank/DDBJ databases">
        <title>Multi-omics analysis of a traditional fermented food reveals byproduct-associated fungal strains for waste-to-food upcycling.</title>
        <authorList>
            <consortium name="Lawrence Berkeley National Laboratory"/>
            <person name="Rekdal V.M."/>
            <person name="Villalobos-Escobedo J.M."/>
            <person name="Rodriguez-Valeron N."/>
            <person name="Garcia M.O."/>
            <person name="Vasquez D.P."/>
            <person name="Damayanti I."/>
            <person name="Sorensen P.M."/>
            <person name="Baidoo E.E."/>
            <person name="De Carvalho A.C."/>
            <person name="Riley R."/>
            <person name="Lipzen A."/>
            <person name="He G."/>
            <person name="Yan M."/>
            <person name="Haridas S."/>
            <person name="Daum C."/>
            <person name="Yoshinaga Y."/>
            <person name="Ng V."/>
            <person name="Grigoriev I.V."/>
            <person name="Munk R."/>
            <person name="Nuraida L."/>
            <person name="Wijaya C.H."/>
            <person name="Morales P.-C."/>
            <person name="Keasling J.D."/>
        </authorList>
    </citation>
    <scope>NUCLEOTIDE SEQUENCE [LARGE SCALE GENOMIC DNA]</scope>
    <source>
        <strain evidence="1 2">FGSC 2613</strain>
    </source>
</reference>